<gene>
    <name evidence="1" type="ORF">QOZ95_004996</name>
</gene>
<accession>A0ABU0L6B6</accession>
<proteinExistence type="predicted"/>
<sequence>MRLTADNIIFKRRLLMETRSADVFTKGDFSRQSLAGFMNTETLSETIANL</sequence>
<dbReference type="Proteomes" id="UP001242811">
    <property type="component" value="Unassembled WGS sequence"/>
</dbReference>
<evidence type="ECO:0000313" key="2">
    <source>
        <dbReference type="Proteomes" id="UP001242811"/>
    </source>
</evidence>
<organism evidence="1 2">
    <name type="scientific">Paenibacillus brasilensis</name>
    <dbReference type="NCBI Taxonomy" id="128574"/>
    <lineage>
        <taxon>Bacteria</taxon>
        <taxon>Bacillati</taxon>
        <taxon>Bacillota</taxon>
        <taxon>Bacilli</taxon>
        <taxon>Bacillales</taxon>
        <taxon>Paenibacillaceae</taxon>
        <taxon>Paenibacillus</taxon>
    </lineage>
</organism>
<name>A0ABU0L6B6_9BACL</name>
<reference evidence="1 2" key="1">
    <citation type="submission" date="2023-07" db="EMBL/GenBank/DDBJ databases">
        <title>Genomic Encyclopedia of Type Strains, Phase IV (KMG-IV): sequencing the most valuable type-strain genomes for metagenomic binning, comparative biology and taxonomic classification.</title>
        <authorList>
            <person name="Goeker M."/>
        </authorList>
    </citation>
    <scope>NUCLEOTIDE SEQUENCE [LARGE SCALE GENOMIC DNA]</scope>
    <source>
        <strain evidence="1 2">DSM 14914</strain>
    </source>
</reference>
<keyword evidence="2" id="KW-1185">Reference proteome</keyword>
<protein>
    <submittedName>
        <fullName evidence="1">Uncharacterized protein</fullName>
    </submittedName>
</protein>
<evidence type="ECO:0000313" key="1">
    <source>
        <dbReference type="EMBL" id="MDQ0496796.1"/>
    </source>
</evidence>
<dbReference type="EMBL" id="JAUSWA010000044">
    <property type="protein sequence ID" value="MDQ0496796.1"/>
    <property type="molecule type" value="Genomic_DNA"/>
</dbReference>
<comment type="caution">
    <text evidence="1">The sequence shown here is derived from an EMBL/GenBank/DDBJ whole genome shotgun (WGS) entry which is preliminary data.</text>
</comment>